<accession>A0A6A1V949</accession>
<proteinExistence type="predicted"/>
<keyword evidence="2" id="KW-1185">Reference proteome</keyword>
<dbReference type="OrthoDB" id="1857384at2759"/>
<organism evidence="1 2">
    <name type="scientific">Morella rubra</name>
    <name type="common">Chinese bayberry</name>
    <dbReference type="NCBI Taxonomy" id="262757"/>
    <lineage>
        <taxon>Eukaryota</taxon>
        <taxon>Viridiplantae</taxon>
        <taxon>Streptophyta</taxon>
        <taxon>Embryophyta</taxon>
        <taxon>Tracheophyta</taxon>
        <taxon>Spermatophyta</taxon>
        <taxon>Magnoliopsida</taxon>
        <taxon>eudicotyledons</taxon>
        <taxon>Gunneridae</taxon>
        <taxon>Pentapetalae</taxon>
        <taxon>rosids</taxon>
        <taxon>fabids</taxon>
        <taxon>Fagales</taxon>
        <taxon>Myricaceae</taxon>
        <taxon>Morella</taxon>
    </lineage>
</organism>
<reference evidence="1 2" key="1">
    <citation type="journal article" date="2019" name="Plant Biotechnol. J.">
        <title>The red bayberry genome and genetic basis of sex determination.</title>
        <authorList>
            <person name="Jia H.M."/>
            <person name="Jia H.J."/>
            <person name="Cai Q.L."/>
            <person name="Wang Y."/>
            <person name="Zhao H.B."/>
            <person name="Yang W.F."/>
            <person name="Wang G.Y."/>
            <person name="Li Y.H."/>
            <person name="Zhan D.L."/>
            <person name="Shen Y.T."/>
            <person name="Niu Q.F."/>
            <person name="Chang L."/>
            <person name="Qiu J."/>
            <person name="Zhao L."/>
            <person name="Xie H.B."/>
            <person name="Fu W.Y."/>
            <person name="Jin J."/>
            <person name="Li X.W."/>
            <person name="Jiao Y."/>
            <person name="Zhou C.C."/>
            <person name="Tu T."/>
            <person name="Chai C.Y."/>
            <person name="Gao J.L."/>
            <person name="Fan L.J."/>
            <person name="van de Weg E."/>
            <person name="Wang J.Y."/>
            <person name="Gao Z.S."/>
        </authorList>
    </citation>
    <scope>NUCLEOTIDE SEQUENCE [LARGE SCALE GENOMIC DNA]</scope>
    <source>
        <tissue evidence="1">Leaves</tissue>
    </source>
</reference>
<dbReference type="EMBL" id="RXIC02000024">
    <property type="protein sequence ID" value="KAB1208696.1"/>
    <property type="molecule type" value="Genomic_DNA"/>
</dbReference>
<sequence>MWRMLTAVKRNLRNRKKSPRVADESILAGGNAAESPISARRQGGGSGFSFLYKVVRSTISTLSCISYPHVNGADGMWASGEFAQMNHLIVSDSMRYAIMM</sequence>
<gene>
    <name evidence="1" type="ORF">CJ030_MR6G006737</name>
</gene>
<comment type="caution">
    <text evidence="1">The sequence shown here is derived from an EMBL/GenBank/DDBJ whole genome shotgun (WGS) entry which is preliminary data.</text>
</comment>
<dbReference type="AlphaFoldDB" id="A0A6A1V949"/>
<protein>
    <submittedName>
        <fullName evidence="1">Uncharacterized protein</fullName>
    </submittedName>
</protein>
<dbReference type="PANTHER" id="PTHR48165">
    <property type="entry name" value="BNAC03G44900D PROTEIN"/>
    <property type="match status" value="1"/>
</dbReference>
<evidence type="ECO:0000313" key="1">
    <source>
        <dbReference type="EMBL" id="KAB1208696.1"/>
    </source>
</evidence>
<name>A0A6A1V949_9ROSI</name>
<dbReference type="PANTHER" id="PTHR48165:SF1">
    <property type="entry name" value="TRANSMEMBRANE PROTEIN"/>
    <property type="match status" value="1"/>
</dbReference>
<evidence type="ECO:0000313" key="2">
    <source>
        <dbReference type="Proteomes" id="UP000516437"/>
    </source>
</evidence>
<dbReference type="Proteomes" id="UP000516437">
    <property type="component" value="Chromosome 6"/>
</dbReference>